<dbReference type="AlphaFoldDB" id="A0A1H0GAR4"/>
<evidence type="ECO:0000313" key="3">
    <source>
        <dbReference type="Proteomes" id="UP000199651"/>
    </source>
</evidence>
<protein>
    <recommendedName>
        <fullName evidence="4">DUF4383 domain-containing protein</fullName>
    </recommendedName>
</protein>
<evidence type="ECO:0000256" key="1">
    <source>
        <dbReference type="SAM" id="Phobius"/>
    </source>
</evidence>
<dbReference type="Pfam" id="PF14325">
    <property type="entry name" value="DUF4383"/>
    <property type="match status" value="1"/>
</dbReference>
<dbReference type="EMBL" id="FNJB01000001">
    <property type="protein sequence ID" value="SDO03977.1"/>
    <property type="molecule type" value="Genomic_DNA"/>
</dbReference>
<feature type="transmembrane region" description="Helical" evidence="1">
    <location>
        <begin position="20"/>
        <end position="37"/>
    </location>
</feature>
<dbReference type="STRING" id="504798.SAMN05421871_103143"/>
<feature type="transmembrane region" description="Helical" evidence="1">
    <location>
        <begin position="57"/>
        <end position="75"/>
    </location>
</feature>
<feature type="transmembrane region" description="Helical" evidence="1">
    <location>
        <begin position="119"/>
        <end position="138"/>
    </location>
</feature>
<evidence type="ECO:0000313" key="2">
    <source>
        <dbReference type="EMBL" id="SDO03977.1"/>
    </source>
</evidence>
<dbReference type="RefSeq" id="WP_091369839.1">
    <property type="nucleotide sequence ID" value="NZ_FNDV01000003.1"/>
</dbReference>
<sequence>MSTTARRWGRSPRVWGARTFCALLGLVYLVIGILGLIETGGEAFEGTESVAGLGGTTLLNIIHTAAGALALAAALHSRTTRLFGFIGLVFFLGLSVYSVVALIGDAEDDPLGISVPSTVLHFVAVLVCVALMVFTVGARESVAERESATST</sequence>
<keyword evidence="1" id="KW-0472">Membrane</keyword>
<keyword evidence="1" id="KW-1133">Transmembrane helix</keyword>
<gene>
    <name evidence="2" type="ORF">SAMN05192558_101728</name>
</gene>
<proteinExistence type="predicted"/>
<keyword evidence="3" id="KW-1185">Reference proteome</keyword>
<accession>A0A1H0GAR4</accession>
<feature type="transmembrane region" description="Helical" evidence="1">
    <location>
        <begin position="82"/>
        <end position="104"/>
    </location>
</feature>
<keyword evidence="1" id="KW-0812">Transmembrane</keyword>
<organism evidence="2 3">
    <name type="scientific">Actinokineospora alba</name>
    <dbReference type="NCBI Taxonomy" id="504798"/>
    <lineage>
        <taxon>Bacteria</taxon>
        <taxon>Bacillati</taxon>
        <taxon>Actinomycetota</taxon>
        <taxon>Actinomycetes</taxon>
        <taxon>Pseudonocardiales</taxon>
        <taxon>Pseudonocardiaceae</taxon>
        <taxon>Actinokineospora</taxon>
    </lineage>
</organism>
<evidence type="ECO:0008006" key="4">
    <source>
        <dbReference type="Google" id="ProtNLM"/>
    </source>
</evidence>
<name>A0A1H0GAR4_9PSEU</name>
<reference evidence="3" key="1">
    <citation type="submission" date="2016-10" db="EMBL/GenBank/DDBJ databases">
        <authorList>
            <person name="Varghese N."/>
            <person name="Submissions S."/>
        </authorList>
    </citation>
    <scope>NUCLEOTIDE SEQUENCE [LARGE SCALE GENOMIC DNA]</scope>
    <source>
        <strain evidence="3">IBRC-M 10655</strain>
    </source>
</reference>
<dbReference type="Proteomes" id="UP000199651">
    <property type="component" value="Unassembled WGS sequence"/>
</dbReference>